<feature type="transmembrane region" description="Helical" evidence="19">
    <location>
        <begin position="135"/>
        <end position="155"/>
    </location>
</feature>
<keyword evidence="9" id="KW-0067">ATP-binding</keyword>
<dbReference type="InterPro" id="IPR044492">
    <property type="entry name" value="P_typ_ATPase_HD_dom"/>
</dbReference>
<feature type="compositionally biased region" description="Acidic residues" evidence="18">
    <location>
        <begin position="500"/>
        <end position="516"/>
    </location>
</feature>
<dbReference type="SUPFAM" id="SSF81665">
    <property type="entry name" value="Calcium ATPase, transmembrane domain M"/>
    <property type="match status" value="1"/>
</dbReference>
<feature type="transmembrane region" description="Helical" evidence="19">
    <location>
        <begin position="1057"/>
        <end position="1077"/>
    </location>
</feature>
<keyword evidence="4" id="KW-0109">Calcium transport</keyword>
<name>A0A1E3NQE6_9ASCO</name>
<evidence type="ECO:0000256" key="18">
    <source>
        <dbReference type="SAM" id="MobiDB-lite"/>
    </source>
</evidence>
<dbReference type="Gene3D" id="2.70.150.10">
    <property type="entry name" value="Calcium-transporting ATPase, cytoplasmic transduction domain A"/>
    <property type="match status" value="1"/>
</dbReference>
<feature type="transmembrane region" description="Helical" evidence="19">
    <location>
        <begin position="373"/>
        <end position="401"/>
    </location>
</feature>
<protein>
    <recommendedName>
        <fullName evidence="17">Calcium-transporting ATPase 2</fullName>
        <ecNumber evidence="2">7.2.2.10</ecNumber>
    </recommendedName>
</protein>
<keyword evidence="8" id="KW-0106">Calcium</keyword>
<keyword evidence="22" id="KW-1185">Reference proteome</keyword>
<feature type="transmembrane region" description="Helical" evidence="19">
    <location>
        <begin position="1026"/>
        <end position="1045"/>
    </location>
</feature>
<evidence type="ECO:0000256" key="11">
    <source>
        <dbReference type="ARBA" id="ARBA00022967"/>
    </source>
</evidence>
<dbReference type="NCBIfam" id="TIGR01517">
    <property type="entry name" value="ATPase-IIB_Ca"/>
    <property type="match status" value="1"/>
</dbReference>
<dbReference type="RefSeq" id="XP_019019379.1">
    <property type="nucleotide sequence ID" value="XM_019162350.1"/>
</dbReference>
<evidence type="ECO:0000256" key="7">
    <source>
        <dbReference type="ARBA" id="ARBA00022741"/>
    </source>
</evidence>
<keyword evidence="11" id="KW-1278">Translocase</keyword>
<feature type="transmembrane region" description="Helical" evidence="19">
    <location>
        <begin position="335"/>
        <end position="353"/>
    </location>
</feature>
<dbReference type="InterPro" id="IPR059000">
    <property type="entry name" value="ATPase_P-type_domA"/>
</dbReference>
<dbReference type="InterPro" id="IPR004014">
    <property type="entry name" value="ATPase_P-typ_cation-transptr_N"/>
</dbReference>
<dbReference type="InterPro" id="IPR023298">
    <property type="entry name" value="ATPase_P-typ_TM_dom_sf"/>
</dbReference>
<comment type="catalytic activity">
    <reaction evidence="15">
        <text>Ca(2+)(in) + ATP + H2O = Ca(2+)(out) + ADP + phosphate + H(+)</text>
        <dbReference type="Rhea" id="RHEA:18105"/>
        <dbReference type="ChEBI" id="CHEBI:15377"/>
        <dbReference type="ChEBI" id="CHEBI:15378"/>
        <dbReference type="ChEBI" id="CHEBI:29108"/>
        <dbReference type="ChEBI" id="CHEBI:30616"/>
        <dbReference type="ChEBI" id="CHEBI:43474"/>
        <dbReference type="ChEBI" id="CHEBI:456216"/>
        <dbReference type="EC" id="7.2.2.10"/>
    </reaction>
</comment>
<keyword evidence="14 19" id="KW-0472">Membrane</keyword>
<evidence type="ECO:0000259" key="20">
    <source>
        <dbReference type="SMART" id="SM00831"/>
    </source>
</evidence>
<comment type="function">
    <text evidence="16">This magnesium-dependent enzyme catalyzes the hydrolysis of ATP coupled with the transport of calcium. Transports the calcium to the vacuole and participates in the control of the cytosolic free calcium.</text>
</comment>
<evidence type="ECO:0000256" key="4">
    <source>
        <dbReference type="ARBA" id="ARBA00022568"/>
    </source>
</evidence>
<evidence type="ECO:0000256" key="19">
    <source>
        <dbReference type="SAM" id="Phobius"/>
    </source>
</evidence>
<accession>A0A1E3NQE6</accession>
<evidence type="ECO:0000256" key="15">
    <source>
        <dbReference type="ARBA" id="ARBA00048694"/>
    </source>
</evidence>
<gene>
    <name evidence="21" type="ORF">PICMEDRAFT_24411</name>
</gene>
<keyword evidence="7" id="KW-0547">Nucleotide-binding</keyword>
<feature type="transmembrane region" description="Helical" evidence="19">
    <location>
        <begin position="935"/>
        <end position="958"/>
    </location>
</feature>
<dbReference type="SUPFAM" id="SSF81653">
    <property type="entry name" value="Calcium ATPase, transduction domain A"/>
    <property type="match status" value="1"/>
</dbReference>
<dbReference type="GO" id="GO:0006874">
    <property type="term" value="P:intracellular calcium ion homeostasis"/>
    <property type="evidence" value="ECO:0007669"/>
    <property type="project" value="EnsemblFungi"/>
</dbReference>
<dbReference type="Pfam" id="PF00122">
    <property type="entry name" value="E1-E2_ATPase"/>
    <property type="match status" value="1"/>
</dbReference>
<dbReference type="InterPro" id="IPR023214">
    <property type="entry name" value="HAD_sf"/>
</dbReference>
<dbReference type="Proteomes" id="UP000094455">
    <property type="component" value="Unassembled WGS sequence"/>
</dbReference>
<dbReference type="GeneID" id="30179037"/>
<evidence type="ECO:0000256" key="8">
    <source>
        <dbReference type="ARBA" id="ARBA00022837"/>
    </source>
</evidence>
<dbReference type="EMBL" id="KV454002">
    <property type="protein sequence ID" value="ODQ48266.1"/>
    <property type="molecule type" value="Genomic_DNA"/>
</dbReference>
<comment type="subcellular location">
    <subcellularLocation>
        <location evidence="1">Endomembrane system</location>
        <topology evidence="1">Multi-pass membrane protein</topology>
    </subcellularLocation>
</comment>
<feature type="transmembrane region" description="Helical" evidence="19">
    <location>
        <begin position="97"/>
        <end position="115"/>
    </location>
</feature>
<dbReference type="Gene3D" id="3.40.50.1000">
    <property type="entry name" value="HAD superfamily/HAD-like"/>
    <property type="match status" value="1"/>
</dbReference>
<dbReference type="InterPro" id="IPR006408">
    <property type="entry name" value="P-type_ATPase_IIB"/>
</dbReference>
<evidence type="ECO:0000256" key="14">
    <source>
        <dbReference type="ARBA" id="ARBA00023136"/>
    </source>
</evidence>
<dbReference type="FunFam" id="1.20.1110.10:FF:000002">
    <property type="entry name" value="Calcium-transporting ATPase"/>
    <property type="match status" value="1"/>
</dbReference>
<dbReference type="OrthoDB" id="3352408at2759"/>
<evidence type="ECO:0000256" key="9">
    <source>
        <dbReference type="ARBA" id="ARBA00022840"/>
    </source>
</evidence>
<evidence type="ECO:0000256" key="16">
    <source>
        <dbReference type="ARBA" id="ARBA00059328"/>
    </source>
</evidence>
<evidence type="ECO:0000256" key="13">
    <source>
        <dbReference type="ARBA" id="ARBA00023065"/>
    </source>
</evidence>
<evidence type="ECO:0000256" key="3">
    <source>
        <dbReference type="ARBA" id="ARBA00022448"/>
    </source>
</evidence>
<dbReference type="InterPro" id="IPR018303">
    <property type="entry name" value="ATPase_P-typ_P_site"/>
</dbReference>
<keyword evidence="6" id="KW-0479">Metal-binding</keyword>
<keyword evidence="5 19" id="KW-0812">Transmembrane</keyword>
<evidence type="ECO:0000256" key="5">
    <source>
        <dbReference type="ARBA" id="ARBA00022692"/>
    </source>
</evidence>
<dbReference type="PANTHER" id="PTHR24093">
    <property type="entry name" value="CATION TRANSPORTING ATPASE"/>
    <property type="match status" value="1"/>
</dbReference>
<dbReference type="GO" id="GO:0046872">
    <property type="term" value="F:metal ion binding"/>
    <property type="evidence" value="ECO:0007669"/>
    <property type="project" value="UniProtKB-KW"/>
</dbReference>
<dbReference type="GO" id="GO:0005886">
    <property type="term" value="C:plasma membrane"/>
    <property type="evidence" value="ECO:0007669"/>
    <property type="project" value="TreeGrafter"/>
</dbReference>
<dbReference type="SFLD" id="SFLDS00003">
    <property type="entry name" value="Haloacid_Dehalogenase"/>
    <property type="match status" value="1"/>
</dbReference>
<dbReference type="SFLD" id="SFLDG00002">
    <property type="entry name" value="C1.7:_P-type_atpase_like"/>
    <property type="match status" value="1"/>
</dbReference>
<keyword evidence="3" id="KW-0813">Transport</keyword>
<evidence type="ECO:0000313" key="21">
    <source>
        <dbReference type="EMBL" id="ODQ48266.1"/>
    </source>
</evidence>
<dbReference type="GO" id="GO:0016887">
    <property type="term" value="F:ATP hydrolysis activity"/>
    <property type="evidence" value="ECO:0007669"/>
    <property type="project" value="InterPro"/>
</dbReference>
<dbReference type="Pfam" id="PF00690">
    <property type="entry name" value="Cation_ATPase_N"/>
    <property type="match status" value="1"/>
</dbReference>
<dbReference type="SUPFAM" id="SSF56784">
    <property type="entry name" value="HAD-like"/>
    <property type="match status" value="1"/>
</dbReference>
<dbReference type="SUPFAM" id="SSF81660">
    <property type="entry name" value="Metal cation-transporting ATPase, ATP-binding domain N"/>
    <property type="match status" value="1"/>
</dbReference>
<evidence type="ECO:0000256" key="2">
    <source>
        <dbReference type="ARBA" id="ARBA00012790"/>
    </source>
</evidence>
<feature type="domain" description="Cation-transporting P-type ATPase N-terminal" evidence="20">
    <location>
        <begin position="42"/>
        <end position="113"/>
    </location>
</feature>
<dbReference type="FunFam" id="3.40.50.1000:FF:000018">
    <property type="entry name" value="Calcium-transporting ATPase"/>
    <property type="match status" value="1"/>
</dbReference>
<dbReference type="Pfam" id="PF00689">
    <property type="entry name" value="Cation_ATPase_C"/>
    <property type="match status" value="1"/>
</dbReference>
<dbReference type="Pfam" id="PF13246">
    <property type="entry name" value="Cation_ATPase"/>
    <property type="match status" value="1"/>
</dbReference>
<evidence type="ECO:0000256" key="17">
    <source>
        <dbReference type="ARBA" id="ARBA00067965"/>
    </source>
</evidence>
<keyword evidence="10" id="KW-0460">Magnesium</keyword>
<organism evidence="21 22">
    <name type="scientific">Pichia membranifaciens NRRL Y-2026</name>
    <dbReference type="NCBI Taxonomy" id="763406"/>
    <lineage>
        <taxon>Eukaryota</taxon>
        <taxon>Fungi</taxon>
        <taxon>Dikarya</taxon>
        <taxon>Ascomycota</taxon>
        <taxon>Saccharomycotina</taxon>
        <taxon>Pichiomycetes</taxon>
        <taxon>Pichiales</taxon>
        <taxon>Pichiaceae</taxon>
        <taxon>Pichia</taxon>
    </lineage>
</organism>
<dbReference type="SMART" id="SM00831">
    <property type="entry name" value="Cation_ATPase_N"/>
    <property type="match status" value="1"/>
</dbReference>
<feature type="transmembrane region" description="Helical" evidence="19">
    <location>
        <begin position="861"/>
        <end position="878"/>
    </location>
</feature>
<proteinExistence type="predicted"/>
<dbReference type="NCBIfam" id="TIGR01494">
    <property type="entry name" value="ATPase_P-type"/>
    <property type="match status" value="3"/>
</dbReference>
<dbReference type="GO" id="GO:0000329">
    <property type="term" value="C:fungal-type vacuole membrane"/>
    <property type="evidence" value="ECO:0007669"/>
    <property type="project" value="EnsemblFungi"/>
</dbReference>
<feature type="region of interest" description="Disordered" evidence="18">
    <location>
        <begin position="497"/>
        <end position="526"/>
    </location>
</feature>
<keyword evidence="13" id="KW-0406">Ion transport</keyword>
<dbReference type="AlphaFoldDB" id="A0A1E3NQE6"/>
<evidence type="ECO:0000256" key="10">
    <source>
        <dbReference type="ARBA" id="ARBA00022842"/>
    </source>
</evidence>
<dbReference type="GO" id="GO:0005524">
    <property type="term" value="F:ATP binding"/>
    <property type="evidence" value="ECO:0007669"/>
    <property type="project" value="UniProtKB-KW"/>
</dbReference>
<dbReference type="Gene3D" id="1.20.1110.10">
    <property type="entry name" value="Calcium-transporting ATPase, transmembrane domain"/>
    <property type="match status" value="1"/>
</dbReference>
<dbReference type="InterPro" id="IPR023299">
    <property type="entry name" value="ATPase_P-typ_cyto_dom_N"/>
</dbReference>
<keyword evidence="12 19" id="KW-1133">Transmembrane helix</keyword>
<dbReference type="InterPro" id="IPR006068">
    <property type="entry name" value="ATPase_P-typ_cation-transptr_C"/>
</dbReference>
<evidence type="ECO:0000313" key="22">
    <source>
        <dbReference type="Proteomes" id="UP000094455"/>
    </source>
</evidence>
<evidence type="ECO:0000256" key="1">
    <source>
        <dbReference type="ARBA" id="ARBA00004127"/>
    </source>
</evidence>
<reference evidence="21 22" key="1">
    <citation type="journal article" date="2016" name="Proc. Natl. Acad. Sci. U.S.A.">
        <title>Comparative genomics of biotechnologically important yeasts.</title>
        <authorList>
            <person name="Riley R."/>
            <person name="Haridas S."/>
            <person name="Wolfe K.H."/>
            <person name="Lopes M.R."/>
            <person name="Hittinger C.T."/>
            <person name="Goeker M."/>
            <person name="Salamov A.A."/>
            <person name="Wisecaver J.H."/>
            <person name="Long T.M."/>
            <person name="Calvey C.H."/>
            <person name="Aerts A.L."/>
            <person name="Barry K.W."/>
            <person name="Choi C."/>
            <person name="Clum A."/>
            <person name="Coughlan A.Y."/>
            <person name="Deshpande S."/>
            <person name="Douglass A.P."/>
            <person name="Hanson S.J."/>
            <person name="Klenk H.-P."/>
            <person name="LaButti K.M."/>
            <person name="Lapidus A."/>
            <person name="Lindquist E.A."/>
            <person name="Lipzen A.M."/>
            <person name="Meier-Kolthoff J.P."/>
            <person name="Ohm R.A."/>
            <person name="Otillar R.P."/>
            <person name="Pangilinan J.L."/>
            <person name="Peng Y."/>
            <person name="Rokas A."/>
            <person name="Rosa C.A."/>
            <person name="Scheuner C."/>
            <person name="Sibirny A.A."/>
            <person name="Slot J.C."/>
            <person name="Stielow J.B."/>
            <person name="Sun H."/>
            <person name="Kurtzman C.P."/>
            <person name="Blackwell M."/>
            <person name="Grigoriev I.V."/>
            <person name="Jeffries T.W."/>
        </authorList>
    </citation>
    <scope>NUCLEOTIDE SEQUENCE [LARGE SCALE GENOMIC DNA]</scope>
    <source>
        <strain evidence="21 22">NRRL Y-2026</strain>
    </source>
</reference>
<dbReference type="PROSITE" id="PS00154">
    <property type="entry name" value="ATPASE_E1_E2"/>
    <property type="match status" value="1"/>
</dbReference>
<dbReference type="PRINTS" id="PR00121">
    <property type="entry name" value="NAKATPASE"/>
</dbReference>
<dbReference type="EC" id="7.2.2.10" evidence="2"/>
<evidence type="ECO:0000256" key="12">
    <source>
        <dbReference type="ARBA" id="ARBA00022989"/>
    </source>
</evidence>
<sequence length="1090" mass="120676">MSASNRVSDLESSGYHYRTPVSTLQSFFDPKSLRNFIQTCSSIHSLASDLNTDLDDGLPTDNNDARERVARYGKNLIPPKSQKSLLALCWEALHDKVLIILSISAVVSLALGLYQTFCQPPEYDDEGNPLPQIQWVDGVAILLAVLIVVVVGAFNDYNKEKQFMKLNSKKEDRKIIVYRSGEKHYLSIHELLVGDILYVETGDVIPADCILVSGECACDESSVTGESKTIDKKTIFQAMDYFNDEIKSLNSGSNTDLNSSSSSFQFDVGDDGVLDPFLISGSKLLSGQGKALVLCVGENSVNGKLMRALTNDDEADDVTPLQHRLDLLADGISKYGFLASIVLFVVLFSKFVFRLSTDMDDMTTAEKLADLINIVITAITVVVVAIPEGLPLAVTLALAFATTRMTSDGNLVRVLKSCETMGGATTICSDKTGTLTINKMTIVKGLVGSNKLFDDLANPSSDTNQNLSSSVNVLKNCSEKLIGFLLQNIFLNSSAFENNQNDDDDDDDDDDNDDINMDQGSQNNTFWNPMATGFHERKDDFVGSKTECALLSLVKDKFSQFDHSIPTLHQYRESNEHNVVKVIPFESSLKWSGIVYHDPTDDSYTFYIKGAAEIVLASCHYLTDHNGKAIKLDKDGMQKLQSVREGMASEALRAVSLAHYTFDKSDLLSIDWDDVTPQKLISYHLHLDLMVGIQDPLRPGVKNAIEQCHKAGVDVRMVTGDNILTARSISRNCGILNEETFDDSSYFMEGPQFRKLSHEERLKVVPKLHILARSSPEDKRILVQTLKELGEVVAVTGDGTNDAPALKLADVGFSMGLSGTEVAREASDIVLMSDDFTSIVNAIKWGRTVAASIRKFVQFQLTVNFTAVILTFVTAVVSEENSSVLTAVQLLWVNLIMDTLAALALATDKPDDDVLDSRPEGRNDQMISTQMWKMIIGMAIFQLIITLGLDSYGSYLFYGKGNEDLKMIEEMMLKSMTFNTFVWLQVFTLFVSRILNEPLEINEHSTLMQRLSHKNVGFFRHLSRNFWFIGIVALISFLQVAIMFYGGAAFSVVPQTVSMWLTALISGYLMIPCGLLLRVLPNEWLLKVLP</sequence>
<dbReference type="SFLD" id="SFLDF00027">
    <property type="entry name" value="p-type_atpase"/>
    <property type="match status" value="1"/>
</dbReference>
<dbReference type="PRINTS" id="PR00119">
    <property type="entry name" value="CATATPASE"/>
</dbReference>
<dbReference type="InterPro" id="IPR008250">
    <property type="entry name" value="ATPase_P-typ_transduc_dom_A_sf"/>
</dbReference>
<dbReference type="GO" id="GO:0012505">
    <property type="term" value="C:endomembrane system"/>
    <property type="evidence" value="ECO:0007669"/>
    <property type="project" value="UniProtKB-SubCell"/>
</dbReference>
<dbReference type="Gene3D" id="3.40.1110.10">
    <property type="entry name" value="Calcium-transporting ATPase, cytoplasmic domain N"/>
    <property type="match status" value="1"/>
</dbReference>
<evidence type="ECO:0000256" key="6">
    <source>
        <dbReference type="ARBA" id="ARBA00022723"/>
    </source>
</evidence>
<dbReference type="InterPro" id="IPR036412">
    <property type="entry name" value="HAD-like_sf"/>
</dbReference>
<dbReference type="STRING" id="763406.A0A1E3NQE6"/>
<dbReference type="GO" id="GO:0005388">
    <property type="term" value="F:P-type calcium transporter activity"/>
    <property type="evidence" value="ECO:0007669"/>
    <property type="project" value="UniProtKB-EC"/>
</dbReference>
<feature type="non-terminal residue" evidence="21">
    <location>
        <position position="1090"/>
    </location>
</feature>
<dbReference type="InterPro" id="IPR001757">
    <property type="entry name" value="P_typ_ATPase"/>
</dbReference>
<dbReference type="PANTHER" id="PTHR24093:SF369">
    <property type="entry name" value="CALCIUM-TRANSPORTING ATPASE"/>
    <property type="match status" value="1"/>
</dbReference>